<name>A0A433DLM8_9FUNG</name>
<comment type="caution">
    <text evidence="1">The sequence shown here is derived from an EMBL/GenBank/DDBJ whole genome shotgun (WGS) entry which is preliminary data.</text>
</comment>
<dbReference type="EMBL" id="RBNI01000488">
    <property type="protein sequence ID" value="RUP51770.1"/>
    <property type="molecule type" value="Genomic_DNA"/>
</dbReference>
<protein>
    <submittedName>
        <fullName evidence="1">Uncharacterized protein</fullName>
    </submittedName>
</protein>
<sequence length="142" mass="15509">MRAPSNIENTQYPFTSLAGDENVASPQTGSGYVGVSHKYISVVELTGAYFGVAPALSAMTQQLTLARGECSSFLEALFRERGFWRAMSEVSRTCPGLHAYATGPVQRSDLNNVCKLIFRMINNLGIAMKEAIPLKALYQRLA</sequence>
<proteinExistence type="predicted"/>
<evidence type="ECO:0000313" key="2">
    <source>
        <dbReference type="Proteomes" id="UP000268093"/>
    </source>
</evidence>
<gene>
    <name evidence="1" type="ORF">BC936DRAFT_146049</name>
</gene>
<dbReference type="AlphaFoldDB" id="A0A433DLM8"/>
<accession>A0A433DLM8</accession>
<keyword evidence="2" id="KW-1185">Reference proteome</keyword>
<reference evidence="1 2" key="1">
    <citation type="journal article" date="2018" name="New Phytol.">
        <title>Phylogenomics of Endogonaceae and evolution of mycorrhizas within Mucoromycota.</title>
        <authorList>
            <person name="Chang Y."/>
            <person name="Desiro A."/>
            <person name="Na H."/>
            <person name="Sandor L."/>
            <person name="Lipzen A."/>
            <person name="Clum A."/>
            <person name="Barry K."/>
            <person name="Grigoriev I.V."/>
            <person name="Martin F.M."/>
            <person name="Stajich J.E."/>
            <person name="Smith M.E."/>
            <person name="Bonito G."/>
            <person name="Spatafora J.W."/>
        </authorList>
    </citation>
    <scope>NUCLEOTIDE SEQUENCE [LARGE SCALE GENOMIC DNA]</scope>
    <source>
        <strain evidence="1 2">GMNB39</strain>
    </source>
</reference>
<evidence type="ECO:0000313" key="1">
    <source>
        <dbReference type="EMBL" id="RUP51770.1"/>
    </source>
</evidence>
<dbReference type="Proteomes" id="UP000268093">
    <property type="component" value="Unassembled WGS sequence"/>
</dbReference>
<organism evidence="1 2">
    <name type="scientific">Jimgerdemannia flammicorona</name>
    <dbReference type="NCBI Taxonomy" id="994334"/>
    <lineage>
        <taxon>Eukaryota</taxon>
        <taxon>Fungi</taxon>
        <taxon>Fungi incertae sedis</taxon>
        <taxon>Mucoromycota</taxon>
        <taxon>Mucoromycotina</taxon>
        <taxon>Endogonomycetes</taxon>
        <taxon>Endogonales</taxon>
        <taxon>Endogonaceae</taxon>
        <taxon>Jimgerdemannia</taxon>
    </lineage>
</organism>